<dbReference type="SUPFAM" id="SSF53098">
    <property type="entry name" value="Ribonuclease H-like"/>
    <property type="match status" value="1"/>
</dbReference>
<organism evidence="3 4">
    <name type="scientific">Acyrthosiphon pisum</name>
    <name type="common">Pea aphid</name>
    <dbReference type="NCBI Taxonomy" id="7029"/>
    <lineage>
        <taxon>Eukaryota</taxon>
        <taxon>Metazoa</taxon>
        <taxon>Ecdysozoa</taxon>
        <taxon>Arthropoda</taxon>
        <taxon>Hexapoda</taxon>
        <taxon>Insecta</taxon>
        <taxon>Pterygota</taxon>
        <taxon>Neoptera</taxon>
        <taxon>Paraneoptera</taxon>
        <taxon>Hemiptera</taxon>
        <taxon>Sternorrhyncha</taxon>
        <taxon>Aphidomorpha</taxon>
        <taxon>Aphidoidea</taxon>
        <taxon>Aphididae</taxon>
        <taxon>Macrosiphini</taxon>
        <taxon>Acyrthosiphon</taxon>
    </lineage>
</organism>
<evidence type="ECO:0000259" key="1">
    <source>
        <dbReference type="Pfam" id="PF05699"/>
    </source>
</evidence>
<evidence type="ECO:0000313" key="3">
    <source>
        <dbReference type="EnsemblMetazoa" id="XP_008181532.1"/>
    </source>
</evidence>
<evidence type="ECO:0008006" key="5">
    <source>
        <dbReference type="Google" id="ProtNLM"/>
    </source>
</evidence>
<dbReference type="Proteomes" id="UP000007819">
    <property type="component" value="Unassembled WGS sequence"/>
</dbReference>
<dbReference type="InterPro" id="IPR008906">
    <property type="entry name" value="HATC_C_dom"/>
</dbReference>
<dbReference type="KEGG" id="api:103308954"/>
<dbReference type="Pfam" id="PF14291">
    <property type="entry name" value="DUF4371"/>
    <property type="match status" value="1"/>
</dbReference>
<dbReference type="EnsemblMetazoa" id="XM_008183310.1">
    <property type="protein sequence ID" value="XP_008181532.1"/>
    <property type="gene ID" value="LOC103308954"/>
</dbReference>
<dbReference type="InterPro" id="IPR025398">
    <property type="entry name" value="DUF4371"/>
</dbReference>
<reference evidence="4" key="1">
    <citation type="submission" date="2010-06" db="EMBL/GenBank/DDBJ databases">
        <authorList>
            <person name="Jiang H."/>
            <person name="Abraham K."/>
            <person name="Ali S."/>
            <person name="Alsbrooks S.L."/>
            <person name="Anim B.N."/>
            <person name="Anosike U.S."/>
            <person name="Attaway T."/>
            <person name="Bandaranaike D.P."/>
            <person name="Battles P.K."/>
            <person name="Bell S.N."/>
            <person name="Bell A.V."/>
            <person name="Beltran B."/>
            <person name="Bickham C."/>
            <person name="Bustamante Y."/>
            <person name="Caleb T."/>
            <person name="Canada A."/>
            <person name="Cardenas V."/>
            <person name="Carter K."/>
            <person name="Chacko J."/>
            <person name="Chandrabose M.N."/>
            <person name="Chavez D."/>
            <person name="Chavez A."/>
            <person name="Chen L."/>
            <person name="Chu H.-S."/>
            <person name="Claassen K.J."/>
            <person name="Cockrell R."/>
            <person name="Collins M."/>
            <person name="Cooper J.A."/>
            <person name="Cree A."/>
            <person name="Curry S.M."/>
            <person name="Da Y."/>
            <person name="Dao M.D."/>
            <person name="Das B."/>
            <person name="Davila M.-L."/>
            <person name="Davy-Carroll L."/>
            <person name="Denson S."/>
            <person name="Dinh H."/>
            <person name="Ebong V.E."/>
            <person name="Edwards J.R."/>
            <person name="Egan A."/>
            <person name="El-Daye J."/>
            <person name="Escobedo L."/>
            <person name="Fernandez S."/>
            <person name="Fernando P.R."/>
            <person name="Flagg N."/>
            <person name="Forbes L.D."/>
            <person name="Fowler R.G."/>
            <person name="Fu Q."/>
            <person name="Gabisi R.A."/>
            <person name="Ganer J."/>
            <person name="Garbino Pronczuk A."/>
            <person name="Garcia R.M."/>
            <person name="Garner T."/>
            <person name="Garrett T.E."/>
            <person name="Gonzalez D.A."/>
            <person name="Hamid H."/>
            <person name="Hawkins E.S."/>
            <person name="Hirani K."/>
            <person name="Hogues M.E."/>
            <person name="Hollins B."/>
            <person name="Hsiao C.-H."/>
            <person name="Jabil R."/>
            <person name="James M.L."/>
            <person name="Jhangiani S.N."/>
            <person name="Johnson B."/>
            <person name="Johnson Q."/>
            <person name="Joshi V."/>
            <person name="Kalu J.B."/>
            <person name="Kam C."/>
            <person name="Kashfia A."/>
            <person name="Keebler J."/>
            <person name="Kisamo H."/>
            <person name="Kovar C.L."/>
            <person name="Lago L.A."/>
            <person name="Lai C.-Y."/>
            <person name="Laidlaw J."/>
            <person name="Lara F."/>
            <person name="Le T.-K."/>
            <person name="Lee S.L."/>
            <person name="Legall F.H."/>
            <person name="Lemon S.J."/>
            <person name="Lewis L.R."/>
            <person name="Li B."/>
            <person name="Liu Y."/>
            <person name="Liu Y.-S."/>
            <person name="Lopez J."/>
            <person name="Lozado R.J."/>
            <person name="Lu J."/>
            <person name="Madu R.C."/>
            <person name="Maheshwari M."/>
            <person name="Maheshwari R."/>
            <person name="Malloy K."/>
            <person name="Martinez E."/>
            <person name="Mathew T."/>
            <person name="Mercado I.C."/>
            <person name="Mercado C."/>
            <person name="Meyer B."/>
            <person name="Montgomery K."/>
            <person name="Morgan M.B."/>
            <person name="Munidasa M."/>
            <person name="Nazareth L.V."/>
            <person name="Nelson J."/>
            <person name="Ng B.M."/>
            <person name="Nguyen N.B."/>
            <person name="Nguyen P.Q."/>
            <person name="Nguyen T."/>
            <person name="Obregon M."/>
            <person name="Okwuonu G.O."/>
            <person name="Onwere C.G."/>
            <person name="Orozco G."/>
            <person name="Parra A."/>
            <person name="Patel S."/>
            <person name="Patil S."/>
            <person name="Perez A."/>
            <person name="Perez Y."/>
            <person name="Pham C."/>
            <person name="Primus E.L."/>
            <person name="Pu L.-L."/>
            <person name="Puazo M."/>
            <person name="Qin X."/>
            <person name="Quiroz J.B."/>
            <person name="Reese J."/>
            <person name="Richards S."/>
            <person name="Rives C.M."/>
            <person name="Robberts R."/>
            <person name="Ruiz S.J."/>
            <person name="Ruiz M.J."/>
            <person name="Santibanez J."/>
            <person name="Schneider B.W."/>
            <person name="Sisson I."/>
            <person name="Smith M."/>
            <person name="Sodergren E."/>
            <person name="Song X.-Z."/>
            <person name="Song B.B."/>
            <person name="Summersgill H."/>
            <person name="Thelus R."/>
            <person name="Thornton R.D."/>
            <person name="Trejos Z.Y."/>
            <person name="Usmani K."/>
            <person name="Vattathil S."/>
            <person name="Villasana D."/>
            <person name="Walker D.L."/>
            <person name="Wang S."/>
            <person name="Wang K."/>
            <person name="White C.S."/>
            <person name="Williams A.C."/>
            <person name="Williamson J."/>
            <person name="Wilson K."/>
            <person name="Woghiren I.O."/>
            <person name="Woodworth J.R."/>
            <person name="Worley K.C."/>
            <person name="Wright R.A."/>
            <person name="Wu W."/>
            <person name="Young L."/>
            <person name="Zhang L."/>
            <person name="Zhang J."/>
            <person name="Zhu Y."/>
            <person name="Muzny D.M."/>
            <person name="Weinstock G."/>
            <person name="Gibbs R.A."/>
        </authorList>
    </citation>
    <scope>NUCLEOTIDE SEQUENCE [LARGE SCALE GENOMIC DNA]</scope>
    <source>
        <strain evidence="4">LSR1</strain>
    </source>
</reference>
<proteinExistence type="predicted"/>
<dbReference type="RefSeq" id="XP_008181532.1">
    <property type="nucleotide sequence ID" value="XM_008183310.1"/>
</dbReference>
<dbReference type="GO" id="GO:0046983">
    <property type="term" value="F:protein dimerization activity"/>
    <property type="evidence" value="ECO:0007669"/>
    <property type="project" value="InterPro"/>
</dbReference>
<dbReference type="PANTHER" id="PTHR45749">
    <property type="match status" value="1"/>
</dbReference>
<dbReference type="Pfam" id="PF05699">
    <property type="entry name" value="Dimer_Tnp_hAT"/>
    <property type="match status" value="1"/>
</dbReference>
<dbReference type="GeneID" id="103308954"/>
<name>A0A8R2B4M4_ACYPI</name>
<accession>A0A8R2B4M4</accession>
<protein>
    <recommendedName>
        <fullName evidence="5">Zinc finger MYM-type protein 1-like</fullName>
    </recommendedName>
</protein>
<evidence type="ECO:0000313" key="4">
    <source>
        <dbReference type="Proteomes" id="UP000007819"/>
    </source>
</evidence>
<dbReference type="PANTHER" id="PTHR45749:SF33">
    <property type="entry name" value="ZINC FINGER MYM-TYPE PROTEIN 1"/>
    <property type="match status" value="1"/>
</dbReference>
<dbReference type="OrthoDB" id="6617548at2759"/>
<reference evidence="3" key="2">
    <citation type="submission" date="2022-06" db="UniProtKB">
        <authorList>
            <consortium name="EnsemblMetazoa"/>
        </authorList>
    </citation>
    <scope>IDENTIFICATION</scope>
</reference>
<dbReference type="AlphaFoldDB" id="A0A8R2B4M4"/>
<keyword evidence="4" id="KW-1185">Reference proteome</keyword>
<dbReference type="InterPro" id="IPR012337">
    <property type="entry name" value="RNaseH-like_sf"/>
</dbReference>
<evidence type="ECO:0000259" key="2">
    <source>
        <dbReference type="Pfam" id="PF14291"/>
    </source>
</evidence>
<feature type="domain" description="DUF4371" evidence="2">
    <location>
        <begin position="193"/>
        <end position="371"/>
    </location>
</feature>
<sequence length="733" mass="84190">MKITKKNPCAVLESTSKNLLNLEEDIEQQIIQIDEHLIVNTKCVTDPESLTLIESKNALNLDENIEQQIIQKDEHLLVNTKCVSDPGNWPILTDKIRTYIVEQEPYHLDVNHYFPLNADGRHFDGKWFFKYLPNGENRKSPFCDDGFSDWQHLNPRISEHELSDFRRKCYVDWKEFEKRLKDGKTIDNNLQEAIQNEKKNNKNNLPLRGSSDKVGDDNFGIFLGLIELISQYDPLLAEHVNNVKHSYNHDKVLSYFSPIIQNELVIIMGQQVKQEILNRTNKSKYFSILFDCTPDVSHQEQLTEIIRYVHIVNGEVSIEESFIDFIISHEKTGSGLADEISSKLKEDGLNIMDYRGQGFDNGANMAVVHNGVQAHIISKNDLAMFVPCAAHSLNLIGVHAAQTSPTFITFIGVIQKLFTYFSGSTSRWKKIKNVLKITLKSHCETRRSTKKQAVSVLKNNIKGVYEVLEKLSEDSKLNNDTKIGAKHLLYQVNLQFLCLLNLWYIVLNQIDYVNIALQTKNQTIDVAVKMLNGLIKSIQEIRENGFQKCLSEAKDMAKSLNITSEFTNKRTSVESKDTENKFRAQCFEALDSILSSLCWRFEKMSQIASDFNFLSGNLLSTMESEKIKLWVNDLALKYDRDLNAAELYSEIENFKYQAPLLMTKFENATQLDILKHIHQYSLKDLYPNLEVALRIFLTIPVTASCERSFSKLKIIKNYLRSTISQNRLTGMAI</sequence>
<feature type="domain" description="HAT C-terminal dimerisation" evidence="1">
    <location>
        <begin position="665"/>
        <end position="732"/>
    </location>
</feature>